<evidence type="ECO:0008006" key="3">
    <source>
        <dbReference type="Google" id="ProtNLM"/>
    </source>
</evidence>
<name>A0A3D9KWZ7_MARFU</name>
<evidence type="ECO:0000313" key="1">
    <source>
        <dbReference type="EMBL" id="RED92997.1"/>
    </source>
</evidence>
<dbReference type="AlphaFoldDB" id="A0A3D9KWZ7"/>
<proteinExistence type="predicted"/>
<sequence length="202" mass="22810">MTGNAKKSINRNSLPIAIEEAEELHNYAMQLDMKIQSILKKENHEVPIGKIITANILIGLSIEIYLKAFMLAGREKGIKFGHQLTDLYNDFPEFLKAAIEQEYASIKKDDSILLETGFLTSDSVPEPPETPPFNSVDFDSFKSSLEAISNTFVESRYFFEQVTTHKWAIIKYYFASASNIAKSLEKVLTDYRNGVFKGKVGI</sequence>
<keyword evidence="2" id="KW-1185">Reference proteome</keyword>
<comment type="caution">
    <text evidence="1">The sequence shown here is derived from an EMBL/GenBank/DDBJ whole genome shotgun (WGS) entry which is preliminary data.</text>
</comment>
<dbReference type="EMBL" id="QREG01000027">
    <property type="protein sequence ID" value="RED92997.1"/>
    <property type="molecule type" value="Genomic_DNA"/>
</dbReference>
<evidence type="ECO:0000313" key="2">
    <source>
        <dbReference type="Proteomes" id="UP000256779"/>
    </source>
</evidence>
<organism evidence="1 2">
    <name type="scientific">Marinoscillum furvescens DSM 4134</name>
    <dbReference type="NCBI Taxonomy" id="1122208"/>
    <lineage>
        <taxon>Bacteria</taxon>
        <taxon>Pseudomonadati</taxon>
        <taxon>Bacteroidota</taxon>
        <taxon>Cytophagia</taxon>
        <taxon>Cytophagales</taxon>
        <taxon>Reichenbachiellaceae</taxon>
        <taxon>Marinoscillum</taxon>
    </lineage>
</organism>
<dbReference type="RefSeq" id="WP_115870039.1">
    <property type="nucleotide sequence ID" value="NZ_QREG01000027.1"/>
</dbReference>
<gene>
    <name evidence="1" type="ORF">C7460_12721</name>
</gene>
<dbReference type="Proteomes" id="UP000256779">
    <property type="component" value="Unassembled WGS sequence"/>
</dbReference>
<accession>A0A3D9KWZ7</accession>
<dbReference type="OrthoDB" id="9906629at2"/>
<protein>
    <recommendedName>
        <fullName evidence="3">HEPN domain-containing protein</fullName>
    </recommendedName>
</protein>
<reference evidence="1 2" key="1">
    <citation type="submission" date="2018-07" db="EMBL/GenBank/DDBJ databases">
        <title>Genomic Encyclopedia of Type Strains, Phase IV (KMG-IV): sequencing the most valuable type-strain genomes for metagenomic binning, comparative biology and taxonomic classification.</title>
        <authorList>
            <person name="Goeker M."/>
        </authorList>
    </citation>
    <scope>NUCLEOTIDE SEQUENCE [LARGE SCALE GENOMIC DNA]</scope>
    <source>
        <strain evidence="1 2">DSM 4134</strain>
    </source>
</reference>